<evidence type="ECO:0000313" key="2">
    <source>
        <dbReference type="EMBL" id="CRK47547.1"/>
    </source>
</evidence>
<keyword evidence="1" id="KW-1133">Transmembrane helix</keyword>
<organism evidence="2 3">
    <name type="scientific">Verticillium longisporum</name>
    <name type="common">Verticillium dahliae var. longisporum</name>
    <dbReference type="NCBI Taxonomy" id="100787"/>
    <lineage>
        <taxon>Eukaryota</taxon>
        <taxon>Fungi</taxon>
        <taxon>Dikarya</taxon>
        <taxon>Ascomycota</taxon>
        <taxon>Pezizomycotina</taxon>
        <taxon>Sordariomycetes</taxon>
        <taxon>Hypocreomycetidae</taxon>
        <taxon>Glomerellales</taxon>
        <taxon>Plectosphaerellaceae</taxon>
        <taxon>Verticillium</taxon>
    </lineage>
</organism>
<dbReference type="AlphaFoldDB" id="A0A0G4NM58"/>
<feature type="transmembrane region" description="Helical" evidence="1">
    <location>
        <begin position="116"/>
        <end position="136"/>
    </location>
</feature>
<name>A0A0G4NM58_VERLO</name>
<dbReference type="EMBL" id="CVQI01036717">
    <property type="protein sequence ID" value="CRK47547.1"/>
    <property type="molecule type" value="Genomic_DNA"/>
</dbReference>
<gene>
    <name evidence="2" type="ORF">BN1723_007604</name>
</gene>
<sequence length="138" mass="15613">MRLNIRVLANLQATNSDLLGWENCPEAIAKDCKSQVARFRGCIQNIKGTLDVQCKRADTLIEQLRDNLSRYEVIAQYRTSLINKAYANSAYRSALRAEKVTAAMHDIAKRTERDTASMHIITLFTLVFLPGTFLGVRH</sequence>
<evidence type="ECO:0000256" key="1">
    <source>
        <dbReference type="SAM" id="Phobius"/>
    </source>
</evidence>
<keyword evidence="1" id="KW-0472">Membrane</keyword>
<proteinExistence type="predicted"/>
<evidence type="ECO:0000313" key="3">
    <source>
        <dbReference type="Proteomes" id="UP000045706"/>
    </source>
</evidence>
<reference evidence="3" key="1">
    <citation type="submission" date="2015-05" db="EMBL/GenBank/DDBJ databases">
        <authorList>
            <person name="Fogelqvist Johan"/>
        </authorList>
    </citation>
    <scope>NUCLEOTIDE SEQUENCE [LARGE SCALE GENOMIC DNA]</scope>
</reference>
<keyword evidence="1" id="KW-0812">Transmembrane</keyword>
<dbReference type="Proteomes" id="UP000045706">
    <property type="component" value="Unassembled WGS sequence"/>
</dbReference>
<accession>A0A0G4NM58</accession>
<protein>
    <submittedName>
        <fullName evidence="2">Uncharacterized protein</fullName>
    </submittedName>
</protein>